<feature type="region of interest" description="Disordered" evidence="1">
    <location>
        <begin position="21"/>
        <end position="44"/>
    </location>
</feature>
<organism evidence="2 3">
    <name type="scientific">Durusdinium trenchii</name>
    <dbReference type="NCBI Taxonomy" id="1381693"/>
    <lineage>
        <taxon>Eukaryota</taxon>
        <taxon>Sar</taxon>
        <taxon>Alveolata</taxon>
        <taxon>Dinophyceae</taxon>
        <taxon>Suessiales</taxon>
        <taxon>Symbiodiniaceae</taxon>
        <taxon>Durusdinium</taxon>
    </lineage>
</organism>
<keyword evidence="3" id="KW-1185">Reference proteome</keyword>
<gene>
    <name evidence="2" type="ORF">CCMP2556_LOCUS39753</name>
</gene>
<dbReference type="InterPro" id="IPR001611">
    <property type="entry name" value="Leu-rich_rpt"/>
</dbReference>
<dbReference type="InterPro" id="IPR032675">
    <property type="entry name" value="LRR_dom_sf"/>
</dbReference>
<protein>
    <submittedName>
        <fullName evidence="2">Uncharacterized protein</fullName>
    </submittedName>
</protein>
<dbReference type="EMBL" id="CAXAMN010023818">
    <property type="protein sequence ID" value="CAK9081213.1"/>
    <property type="molecule type" value="Genomic_DNA"/>
</dbReference>
<sequence>MAQPCPQVLCQLERLGLSPGHSRPQYSTGVLRGEKWKQQKGPAQRRTRALLKEHLWRSLQMELLAHGRSRCNVQPFASSPSARPLLREPLRPRHQYQLTQSDREEVQGYACHGNSHRSAVVGHVQGYVLTWTEDGHGKFRANLAADGQTFTGTAQLDATFSLEFKAHRGEIPEASQEFIVVVCEEESVKCPKSLIQEHLPSLLEHAVHANRPISSEKILQNCPLEPAAQRRLLVLLRALSHPQEVINPQNAVSVLSLADWLKCSNSMLKALASVLPASQVPEALKAAGSEENPTPKSVEWVLQQGLLICDTGAIEALAREKDRFGSLCQPSVLQCLRTLVQEDPDGLRLSRAAFAAITLGLPSKEVHAVLPSRLRFGPGAKNLFLDLHKRGIGPEGAARLEFPCLGLQELDLDLTRCNIRAVGAAALRFPPGLQRLRLILHKCDIGPEGAKALSLPGSLEHLELDLSHCLIGPVGAATLQLPRALRELDLVLLRCGIGARGAKALILPETLQRLRLDLAKCEVGPEGLRGLRLPPRISSLQLDLTMTALGLDSLKAFLLTLPKSLQVLEMNLTGCKVPVAQISNLEQVARQRLSNLTSVSFLA</sequence>
<accession>A0ABP0Q049</accession>
<evidence type="ECO:0000313" key="2">
    <source>
        <dbReference type="EMBL" id="CAK9081213.1"/>
    </source>
</evidence>
<name>A0ABP0Q049_9DINO</name>
<proteinExistence type="predicted"/>
<reference evidence="2 3" key="1">
    <citation type="submission" date="2024-02" db="EMBL/GenBank/DDBJ databases">
        <authorList>
            <person name="Chen Y."/>
            <person name="Shah S."/>
            <person name="Dougan E. K."/>
            <person name="Thang M."/>
            <person name="Chan C."/>
        </authorList>
    </citation>
    <scope>NUCLEOTIDE SEQUENCE [LARGE SCALE GENOMIC DNA]</scope>
</reference>
<dbReference type="SUPFAM" id="SSF52047">
    <property type="entry name" value="RNI-like"/>
    <property type="match status" value="1"/>
</dbReference>
<dbReference type="Pfam" id="PF13516">
    <property type="entry name" value="LRR_6"/>
    <property type="match status" value="2"/>
</dbReference>
<dbReference type="Proteomes" id="UP001642484">
    <property type="component" value="Unassembled WGS sequence"/>
</dbReference>
<evidence type="ECO:0000256" key="1">
    <source>
        <dbReference type="SAM" id="MobiDB-lite"/>
    </source>
</evidence>
<dbReference type="Gene3D" id="3.80.10.10">
    <property type="entry name" value="Ribonuclease Inhibitor"/>
    <property type="match status" value="1"/>
</dbReference>
<comment type="caution">
    <text evidence="2">The sequence shown here is derived from an EMBL/GenBank/DDBJ whole genome shotgun (WGS) entry which is preliminary data.</text>
</comment>
<evidence type="ECO:0000313" key="3">
    <source>
        <dbReference type="Proteomes" id="UP001642484"/>
    </source>
</evidence>